<evidence type="ECO:0000259" key="3">
    <source>
        <dbReference type="Pfam" id="PF14344"/>
    </source>
</evidence>
<accession>A0ABR8SK72</accession>
<feature type="signal peptide" evidence="2">
    <location>
        <begin position="1"/>
        <end position="24"/>
    </location>
</feature>
<gene>
    <name evidence="4" type="ORF">H9648_05520</name>
</gene>
<proteinExistence type="predicted"/>
<reference evidence="4 5" key="1">
    <citation type="submission" date="2020-08" db="EMBL/GenBank/DDBJ databases">
        <title>A Genomic Blueprint of the Chicken Gut Microbiome.</title>
        <authorList>
            <person name="Gilroy R."/>
            <person name="Ravi A."/>
            <person name="Getino M."/>
            <person name="Pursley I."/>
            <person name="Horton D.L."/>
            <person name="Alikhan N.-F."/>
            <person name="Baker D."/>
            <person name="Gharbi K."/>
            <person name="Hall N."/>
            <person name="Watson M."/>
            <person name="Adriaenssens E.M."/>
            <person name="Foster-Nyarko E."/>
            <person name="Jarju S."/>
            <person name="Secka A."/>
            <person name="Antonio M."/>
            <person name="Oren A."/>
            <person name="Chaudhuri R."/>
            <person name="La Ragione R.M."/>
            <person name="Hildebrand F."/>
            <person name="Pallen M.J."/>
        </authorList>
    </citation>
    <scope>NUCLEOTIDE SEQUENCE [LARGE SCALE GENOMIC DNA]</scope>
    <source>
        <strain evidence="4 5">Sa2CUA10</strain>
    </source>
</reference>
<feature type="domain" description="DUF4397" evidence="3">
    <location>
        <begin position="29"/>
        <end position="142"/>
    </location>
</feature>
<keyword evidence="1" id="KW-1133">Transmembrane helix</keyword>
<evidence type="ECO:0000256" key="1">
    <source>
        <dbReference type="SAM" id="Phobius"/>
    </source>
</evidence>
<organism evidence="4 5">
    <name type="scientific">Fictibacillus norfolkensis</name>
    <dbReference type="NCBI Taxonomy" id="2762233"/>
    <lineage>
        <taxon>Bacteria</taxon>
        <taxon>Bacillati</taxon>
        <taxon>Bacillota</taxon>
        <taxon>Bacilli</taxon>
        <taxon>Bacillales</taxon>
        <taxon>Fictibacillaceae</taxon>
        <taxon>Fictibacillus</taxon>
    </lineage>
</organism>
<evidence type="ECO:0000256" key="2">
    <source>
        <dbReference type="SAM" id="SignalP"/>
    </source>
</evidence>
<protein>
    <submittedName>
        <fullName evidence="4">DUF4397 domain-containing protein</fullName>
    </submittedName>
</protein>
<comment type="caution">
    <text evidence="4">The sequence shown here is derived from an EMBL/GenBank/DDBJ whole genome shotgun (WGS) entry which is preliminary data.</text>
</comment>
<evidence type="ECO:0000313" key="4">
    <source>
        <dbReference type="EMBL" id="MBD7963509.1"/>
    </source>
</evidence>
<dbReference type="EMBL" id="JACSQM010000002">
    <property type="protein sequence ID" value="MBD7963509.1"/>
    <property type="molecule type" value="Genomic_DNA"/>
</dbReference>
<dbReference type="Proteomes" id="UP000603641">
    <property type="component" value="Unassembled WGS sequence"/>
</dbReference>
<dbReference type="InterPro" id="IPR025510">
    <property type="entry name" value="DUF4397"/>
</dbReference>
<feature type="transmembrane region" description="Helical" evidence="1">
    <location>
        <begin position="238"/>
        <end position="257"/>
    </location>
</feature>
<evidence type="ECO:0000313" key="5">
    <source>
        <dbReference type="Proteomes" id="UP000603641"/>
    </source>
</evidence>
<dbReference type="Pfam" id="PF14344">
    <property type="entry name" value="DUF4397"/>
    <property type="match status" value="2"/>
</dbReference>
<keyword evidence="5" id="KW-1185">Reference proteome</keyword>
<feature type="chain" id="PRO_5046934736" evidence="2">
    <location>
        <begin position="25"/>
        <end position="263"/>
    </location>
</feature>
<dbReference type="RefSeq" id="WP_191752900.1">
    <property type="nucleotide sequence ID" value="NZ_JACSQM010000002.1"/>
</dbReference>
<name>A0ABR8SK72_9BACL</name>
<keyword evidence="2" id="KW-0732">Signal</keyword>
<feature type="domain" description="DUF4397" evidence="3">
    <location>
        <begin position="145"/>
        <end position="216"/>
    </location>
</feature>
<keyword evidence="1" id="KW-0472">Membrane</keyword>
<keyword evidence="1" id="KW-0812">Transmembrane</keyword>
<sequence length="263" mass="27646">MKKFFGSALAAIMMFALMATGAFAESNDAMVRIVHASPDAPAVDVYVDGKPVVEGAEFKAATDYMPLPAGEHKVEVFAAGTKDNAVISQNLTVEAGKAYTVAAANMLEMVELVVAEDSMQATEGKAKVRIGHLSPDAPTVDVGLIGGDALFSGASFKAFTDYKELDPNTYDLEIRTSDGTQVLDLSGTKLEANMVYSVYAINTADKLEVLVLQDSMVMPSEMPKTGMGGASDESSANYSAGIIAAVAGFGALAFVLYRKRTAQ</sequence>